<feature type="transmembrane region" description="Helical" evidence="1">
    <location>
        <begin position="599"/>
        <end position="624"/>
    </location>
</feature>
<feature type="transmembrane region" description="Helical" evidence="1">
    <location>
        <begin position="554"/>
        <end position="572"/>
    </location>
</feature>
<evidence type="ECO:0000313" key="2">
    <source>
        <dbReference type="EMBL" id="KAK2963257.1"/>
    </source>
</evidence>
<feature type="transmembrane region" description="Helical" evidence="1">
    <location>
        <begin position="157"/>
        <end position="177"/>
    </location>
</feature>
<accession>A0ABQ9YHM5</accession>
<feature type="transmembrane region" description="Helical" evidence="1">
    <location>
        <begin position="383"/>
        <end position="408"/>
    </location>
</feature>
<keyword evidence="3" id="KW-1185">Reference proteome</keyword>
<feature type="transmembrane region" description="Helical" evidence="1">
    <location>
        <begin position="332"/>
        <end position="355"/>
    </location>
</feature>
<feature type="transmembrane region" description="Helical" evidence="1">
    <location>
        <begin position="678"/>
        <end position="701"/>
    </location>
</feature>
<protein>
    <recommendedName>
        <fullName evidence="4">GPI ethanolamine phosphate transferase 3</fullName>
    </recommendedName>
</protein>
<organism evidence="2 3">
    <name type="scientific">Blattamonas nauphoetae</name>
    <dbReference type="NCBI Taxonomy" id="2049346"/>
    <lineage>
        <taxon>Eukaryota</taxon>
        <taxon>Metamonada</taxon>
        <taxon>Preaxostyla</taxon>
        <taxon>Oxymonadida</taxon>
        <taxon>Blattamonas</taxon>
    </lineage>
</organism>
<comment type="caution">
    <text evidence="2">The sequence shown here is derived from an EMBL/GenBank/DDBJ whole genome shotgun (WGS) entry which is preliminary data.</text>
</comment>
<evidence type="ECO:0000256" key="1">
    <source>
        <dbReference type="SAM" id="Phobius"/>
    </source>
</evidence>
<evidence type="ECO:0008006" key="4">
    <source>
        <dbReference type="Google" id="ProtNLM"/>
    </source>
</evidence>
<feature type="transmembrane region" description="Helical" evidence="1">
    <location>
        <begin position="276"/>
        <end position="296"/>
    </location>
</feature>
<dbReference type="Proteomes" id="UP001281761">
    <property type="component" value="Unassembled WGS sequence"/>
</dbReference>
<feature type="transmembrane region" description="Helical" evidence="1">
    <location>
        <begin position="126"/>
        <end position="145"/>
    </location>
</feature>
<dbReference type="InterPro" id="IPR039524">
    <property type="entry name" value="PIGO/GPI13"/>
</dbReference>
<feature type="transmembrane region" description="Helical" evidence="1">
    <location>
        <begin position="438"/>
        <end position="456"/>
    </location>
</feature>
<feature type="transmembrane region" description="Helical" evidence="1">
    <location>
        <begin position="520"/>
        <end position="542"/>
    </location>
</feature>
<evidence type="ECO:0000313" key="3">
    <source>
        <dbReference type="Proteomes" id="UP001281761"/>
    </source>
</evidence>
<feature type="transmembrane region" description="Helical" evidence="1">
    <location>
        <begin position="468"/>
        <end position="490"/>
    </location>
</feature>
<feature type="transmembrane region" description="Helical" evidence="1">
    <location>
        <begin position="207"/>
        <end position="224"/>
    </location>
</feature>
<gene>
    <name evidence="2" type="ORF">BLNAU_1790</name>
</gene>
<proteinExistence type="predicted"/>
<dbReference type="PANTHER" id="PTHR23071:SF1">
    <property type="entry name" value="GPI ETHANOLAMINE PHOSPHATE TRANSFERASE 3"/>
    <property type="match status" value="1"/>
</dbReference>
<keyword evidence="1" id="KW-0472">Membrane</keyword>
<reference evidence="2 3" key="1">
    <citation type="journal article" date="2022" name="bioRxiv">
        <title>Genomics of Preaxostyla Flagellates Illuminates Evolutionary Transitions and the Path Towards Mitochondrial Loss.</title>
        <authorList>
            <person name="Novak L.V.F."/>
            <person name="Treitli S.C."/>
            <person name="Pyrih J."/>
            <person name="Halakuc P."/>
            <person name="Pipaliya S.V."/>
            <person name="Vacek V."/>
            <person name="Brzon O."/>
            <person name="Soukal P."/>
            <person name="Eme L."/>
            <person name="Dacks J.B."/>
            <person name="Karnkowska A."/>
            <person name="Elias M."/>
            <person name="Hampl V."/>
        </authorList>
    </citation>
    <scope>NUCLEOTIDE SEQUENCE [LARGE SCALE GENOMIC DNA]</scope>
    <source>
        <strain evidence="2">NAU3</strain>
        <tissue evidence="2">Gut</tissue>
    </source>
</reference>
<dbReference type="EMBL" id="JARBJD010000007">
    <property type="protein sequence ID" value="KAK2963257.1"/>
    <property type="molecule type" value="Genomic_DNA"/>
</dbReference>
<feature type="transmembrane region" description="Helical" evidence="1">
    <location>
        <begin position="645"/>
        <end position="666"/>
    </location>
</feature>
<name>A0ABQ9YHM5_9EUKA</name>
<keyword evidence="1" id="KW-0812">Transmembrane</keyword>
<sequence>MSDEEKMNQTTVLLLRVLEAQHQNLVQWRDFFSCVVELGNGFSAAVAKGQIVSQCEEAIDGIDEIITSLLSHPSTSVSPQHLPMLTSTQLHELAQVVNSTNTFLHETQRFVYANWETTDPTLMLEGLGLIISATLSILVILISFCSSQTDRPVSRRVKSTIGLVLCALTLSFIVFGLETLFHSQMRDVIPANSVIQTVYHHLGESHTVFGLTLLLLCLSSLLINKPFDNFISKAADFLRGSMTKINCTSIILFLVSLFFVISLLTSSFIICEQYMHFFFSIVLTVLVLVTSVFIFYTSRMKSRQEEVPITVSLRSLLRMTSKQKEATTTVPLSNAVLIFSLIPSVLTLVFISLQLHLTGFHPHNPPVVYPFSVLISSTIPRSLIWRLIFVVLNLATVTIAVGFVTFLFNSSFSITNSTETESSVLTITTKQRNRVDTLLHRLFIVFVVLIGIHRFVVKGELVIPQSPFYSFIPRVIFAVLFIVIILLLVVKHEPSSFSSLYSLFVIVPLLFVMTEELQVGFCLALLTLAATQSITFFLHSYIASQKLPTTQVTILHTLLWLSSMHLSFFATGHHNHFGAIDLASGFVFDWHFDPINHPVITILSALTCFLNFFTHLALFVPVFIPQLRWINQHNARKAQHSSSTPTVTFAALLMSLHNVLLLIFLVTNSLHPWLWSVYAPQLCVKGVSWIVFNVLIGSFILTSG</sequence>
<feature type="transmembrane region" description="Helical" evidence="1">
    <location>
        <begin position="497"/>
        <end position="514"/>
    </location>
</feature>
<dbReference type="PANTHER" id="PTHR23071">
    <property type="entry name" value="PHOSPHATIDYLINOSITOL GLYCAN"/>
    <property type="match status" value="1"/>
</dbReference>
<keyword evidence="1" id="KW-1133">Transmembrane helix</keyword>
<feature type="transmembrane region" description="Helical" evidence="1">
    <location>
        <begin position="245"/>
        <end position="270"/>
    </location>
</feature>